<reference evidence="3 4" key="1">
    <citation type="submission" date="2012-04" db="EMBL/GenBank/DDBJ databases">
        <title>The Genome Sequence of Saprolegnia declina VS20.</title>
        <authorList>
            <consortium name="The Broad Institute Genome Sequencing Platform"/>
            <person name="Russ C."/>
            <person name="Nusbaum C."/>
            <person name="Tyler B."/>
            <person name="van West P."/>
            <person name="Dieguez-Uribeondo J."/>
            <person name="de Bruijn I."/>
            <person name="Tripathy S."/>
            <person name="Jiang R."/>
            <person name="Young S.K."/>
            <person name="Zeng Q."/>
            <person name="Gargeya S."/>
            <person name="Fitzgerald M."/>
            <person name="Haas B."/>
            <person name="Abouelleil A."/>
            <person name="Alvarado L."/>
            <person name="Arachchi H.M."/>
            <person name="Berlin A."/>
            <person name="Chapman S.B."/>
            <person name="Goldberg J."/>
            <person name="Griggs A."/>
            <person name="Gujja S."/>
            <person name="Hansen M."/>
            <person name="Howarth C."/>
            <person name="Imamovic A."/>
            <person name="Larimer J."/>
            <person name="McCowen C."/>
            <person name="Montmayeur A."/>
            <person name="Murphy C."/>
            <person name="Neiman D."/>
            <person name="Pearson M."/>
            <person name="Priest M."/>
            <person name="Roberts A."/>
            <person name="Saif S."/>
            <person name="Shea T."/>
            <person name="Sisk P."/>
            <person name="Sykes S."/>
            <person name="Wortman J."/>
            <person name="Nusbaum C."/>
            <person name="Birren B."/>
        </authorList>
    </citation>
    <scope>NUCLEOTIDE SEQUENCE [LARGE SCALE GENOMIC DNA]</scope>
    <source>
        <strain evidence="3 4">VS20</strain>
    </source>
</reference>
<dbReference type="Gene3D" id="1.25.10.10">
    <property type="entry name" value="Leucine-rich Repeat Variant"/>
    <property type="match status" value="5"/>
</dbReference>
<dbReference type="OrthoDB" id="7537227at2759"/>
<dbReference type="RefSeq" id="XP_008604778.1">
    <property type="nucleotide sequence ID" value="XM_008606556.1"/>
</dbReference>
<feature type="region of interest" description="Disordered" evidence="2">
    <location>
        <begin position="1528"/>
        <end position="1615"/>
    </location>
</feature>
<dbReference type="eggNOG" id="KOG0167">
    <property type="taxonomic scope" value="Eukaryota"/>
</dbReference>
<dbReference type="OMA" id="VETNCAC"/>
<dbReference type="Pfam" id="PF00514">
    <property type="entry name" value="Arm"/>
    <property type="match status" value="1"/>
</dbReference>
<dbReference type="Proteomes" id="UP000030762">
    <property type="component" value="Unassembled WGS sequence"/>
</dbReference>
<feature type="compositionally biased region" description="Polar residues" evidence="2">
    <location>
        <begin position="1544"/>
        <end position="1562"/>
    </location>
</feature>
<dbReference type="InterPro" id="IPR011989">
    <property type="entry name" value="ARM-like"/>
</dbReference>
<dbReference type="SMART" id="SM00185">
    <property type="entry name" value="ARM"/>
    <property type="match status" value="15"/>
</dbReference>
<name>T0QVF4_SAPDV</name>
<dbReference type="PANTHER" id="PTHR23315:SF7">
    <property type="entry name" value="U-BOX DOMAIN-CONTAINING PROTEIN 4"/>
    <property type="match status" value="1"/>
</dbReference>
<accession>T0QVF4</accession>
<dbReference type="SUPFAM" id="SSF48371">
    <property type="entry name" value="ARM repeat"/>
    <property type="match status" value="3"/>
</dbReference>
<evidence type="ECO:0000313" key="3">
    <source>
        <dbReference type="EMBL" id="EQC42209.1"/>
    </source>
</evidence>
<dbReference type="STRING" id="1156394.T0QVF4"/>
<organism evidence="3 4">
    <name type="scientific">Saprolegnia diclina (strain VS20)</name>
    <dbReference type="NCBI Taxonomy" id="1156394"/>
    <lineage>
        <taxon>Eukaryota</taxon>
        <taxon>Sar</taxon>
        <taxon>Stramenopiles</taxon>
        <taxon>Oomycota</taxon>
        <taxon>Saprolegniomycetes</taxon>
        <taxon>Saprolegniales</taxon>
        <taxon>Saprolegniaceae</taxon>
        <taxon>Saprolegnia</taxon>
    </lineage>
</organism>
<keyword evidence="4" id="KW-1185">Reference proteome</keyword>
<sequence>MIAPKCAQNMEQRLAALRRDQEIDGLRVYLIKYNLFPRNRDPRNSPIRIEELKELVKHWKLHRQRGFWRDHPEKDDLVRALLQHIKTEAANKKRRQDAQEKFRKVNEVDEYQQSTADLTLDENEHSIQMLSESAPPSMGDLFYTRGHYDEGLIYLSRMDKSKQRQKLLNSTSDSSLAKSTAATQHAHHLAKGLVANIEHEKDVSANFSRDMKLKCAEGLYNVSCYVNNELQMLAENAIPILTGLIKSPPTIDDTHIRLYCAAALQNLTTHQSARALMVEQGAISTVLELAHTNNGTTKLYCAHALFRFTGDEEAHFRLVHEGSVMVLLQMLSLPNEEIKELAMKSLINLSVVPRSTSSDTVMSALISLVKVDRPDSNMVCARGLLNMSIMATTRANIVEDGAILALKILCSYRSVAVCQLASCVLCNLAAVRANQESMLKNGALAVLLELFNLPQFCRKPTPETETSSSFDYRRFYAKKAKMSDPNYIGNASMTGDELVMVDIHMQCATTLAYFSCNPKLQARVVGANFVPRLLLLLELKHDDTTRHVSLSLSNLASHEACRVQMVQDGAVAPLIGLMAAPDMLVKQDCVVALCNLMLHPETYKEMVDDGVVPALVAYSEDDHPEIQKSCAFALLSLAMDGSMKAKLVEQGVIVALMNLADRCIKRPELRAACLCALYHLSMDGSNALALFKEGTQSVAIAVLHEPIQEKQASLSHRMFMHALALLSNMATHEGSRHILVDDGAVDSVLHFIQVNSVVKDKASAALLARAQAYAASMLCKLGDAAMEHAGYFTALLALASSPTIATNSSTRTDLSGTITTLRCALAFANMSCSMRGRRLLGKHGEVAAGLNAMMRTGHHETQICAAIGLCNLAIERGPLKGRVWAESTVSDFIVVALLRVNSDKTKVICAKVLFNLLAHDDTREKLVVDGALYALIKLAKLDMEDIRQLCLRSIYNISLEPTKVPRLVDMEIVRILSGMYAQDYSKEMKRLICGILSNVSAVSGHELQLLHEGALAILTSLVKTRDPETRVYCAHVLCNVTCNVDVRDLVLKDDGHVVGLLISLTRAESKDIRRYSAGAIANLSASRVGVDAMTRDAMVPSLCDLLQRLSCDITLGLCVTALRNLMTEPANQLQLVACHGVQILSVLMVSATDPEIGPACAELLCLLCRNQGVEMDLVNDGIVRALHAIAKQQSAHAKALAAAHPPTRGSTGLPKEALEVLDASRLDIVSCLSVLSKNAECHEKMLADGVMETIVAMVMDDDDESATLGAVIARLSEEFSYHCMVTLRNLTSKKDGTVIKEDTQTKVFIHDINRARVASQAHAIPIILAMAGSRVADTRENTIVTLYNLSCHRRARGILIHHDGIKTLIALGQRATGPNAPMKCHIIATALQAMSSHLDSNIMAPGLIEAMAASLENTALSEAVMEKMMAVAGPTLFLKPRGVSHLLQASTQVTRHHGTLADWTQVSATVTIDDAIAELFALDDAAEAAQQETEKAQVIATSAPRACTLDVVLGSLVFLKDADPPKNKQLLGPHAHELLGPGRHTQSSVDLLPQVSASTRATSAPEKDDLDAPRSAIAQVRKEATKSIPAVPSLGSPARSPTKKQQARLEPIPLS</sequence>
<protein>
    <submittedName>
        <fullName evidence="3">Uncharacterized protein</fullName>
    </submittedName>
</protein>
<evidence type="ECO:0000313" key="4">
    <source>
        <dbReference type="Proteomes" id="UP000030762"/>
    </source>
</evidence>
<dbReference type="InterPro" id="IPR016024">
    <property type="entry name" value="ARM-type_fold"/>
</dbReference>
<dbReference type="GeneID" id="19941774"/>
<dbReference type="InParanoid" id="T0QVF4"/>
<dbReference type="VEuPathDB" id="FungiDB:SDRG_01047"/>
<dbReference type="EMBL" id="JH767133">
    <property type="protein sequence ID" value="EQC42209.1"/>
    <property type="molecule type" value="Genomic_DNA"/>
</dbReference>
<feature type="repeat" description="ARM" evidence="1">
    <location>
        <begin position="236"/>
        <end position="282"/>
    </location>
</feature>
<evidence type="ECO:0000256" key="2">
    <source>
        <dbReference type="SAM" id="MobiDB-lite"/>
    </source>
</evidence>
<gene>
    <name evidence="3" type="ORF">SDRG_01047</name>
</gene>
<evidence type="ECO:0000256" key="1">
    <source>
        <dbReference type="PROSITE-ProRule" id="PRU00259"/>
    </source>
</evidence>
<proteinExistence type="predicted"/>
<dbReference type="PANTHER" id="PTHR23315">
    <property type="entry name" value="U BOX DOMAIN-CONTAINING"/>
    <property type="match status" value="1"/>
</dbReference>
<dbReference type="InterPro" id="IPR000225">
    <property type="entry name" value="Armadillo"/>
</dbReference>
<dbReference type="PROSITE" id="PS50176">
    <property type="entry name" value="ARM_REPEAT"/>
    <property type="match status" value="1"/>
</dbReference>